<dbReference type="RefSeq" id="WP_243535488.1">
    <property type="nucleotide sequence ID" value="NZ_CP093442.1"/>
</dbReference>
<keyword evidence="2" id="KW-0732">Signal</keyword>
<feature type="compositionally biased region" description="Acidic residues" evidence="1">
    <location>
        <begin position="92"/>
        <end position="104"/>
    </location>
</feature>
<protein>
    <recommendedName>
        <fullName evidence="5">Outer membrane protein beta-barrel domain-containing protein</fullName>
    </recommendedName>
</protein>
<keyword evidence="4" id="KW-1185">Reference proteome</keyword>
<dbReference type="EMBL" id="CP093442">
    <property type="protein sequence ID" value="UOE99971.1"/>
    <property type="molecule type" value="Genomic_DNA"/>
</dbReference>
<reference evidence="3" key="1">
    <citation type="submission" date="2022-03" db="EMBL/GenBank/DDBJ databases">
        <title>Genome Identification and Characterization of new species Bdellovibrio reynosense LBG001 sp. nov. from a Mexico soil sample.</title>
        <authorList>
            <person name="Camilli A."/>
            <person name="Ajao Y."/>
            <person name="Guo X."/>
        </authorList>
    </citation>
    <scope>NUCLEOTIDE SEQUENCE</scope>
    <source>
        <strain evidence="3">LBG001</strain>
    </source>
</reference>
<feature type="signal peptide" evidence="2">
    <location>
        <begin position="1"/>
        <end position="22"/>
    </location>
</feature>
<proteinExistence type="predicted"/>
<feature type="compositionally biased region" description="Acidic residues" evidence="1">
    <location>
        <begin position="35"/>
        <end position="62"/>
    </location>
</feature>
<feature type="chain" id="PRO_5046446608" description="Outer membrane protein beta-barrel domain-containing protein" evidence="2">
    <location>
        <begin position="23"/>
        <end position="379"/>
    </location>
</feature>
<name>A0ABY4C7T4_9BACT</name>
<gene>
    <name evidence="3" type="ORF">MNR06_09695</name>
</gene>
<organism evidence="3 4">
    <name type="scientific">Bdellovibrio reynosensis</name>
    <dbReference type="NCBI Taxonomy" id="2835041"/>
    <lineage>
        <taxon>Bacteria</taxon>
        <taxon>Pseudomonadati</taxon>
        <taxon>Bdellovibrionota</taxon>
        <taxon>Bdellovibrionia</taxon>
        <taxon>Bdellovibrionales</taxon>
        <taxon>Pseudobdellovibrionaceae</taxon>
        <taxon>Bdellovibrio</taxon>
    </lineage>
</organism>
<dbReference type="Proteomes" id="UP000830116">
    <property type="component" value="Chromosome"/>
</dbReference>
<feature type="region of interest" description="Disordered" evidence="1">
    <location>
        <begin position="23"/>
        <end position="119"/>
    </location>
</feature>
<evidence type="ECO:0000313" key="4">
    <source>
        <dbReference type="Proteomes" id="UP000830116"/>
    </source>
</evidence>
<evidence type="ECO:0000313" key="3">
    <source>
        <dbReference type="EMBL" id="UOE99971.1"/>
    </source>
</evidence>
<evidence type="ECO:0008006" key="5">
    <source>
        <dbReference type="Google" id="ProtNLM"/>
    </source>
</evidence>
<accession>A0ABY4C7T4</accession>
<evidence type="ECO:0000256" key="1">
    <source>
        <dbReference type="SAM" id="MobiDB-lite"/>
    </source>
</evidence>
<feature type="compositionally biased region" description="Basic and acidic residues" evidence="1">
    <location>
        <begin position="66"/>
        <end position="76"/>
    </location>
</feature>
<evidence type="ECO:0000256" key="2">
    <source>
        <dbReference type="SAM" id="SignalP"/>
    </source>
</evidence>
<sequence length="379" mass="41851">MKSWQKYLLLSFTLLAFQSSFAQDDEDSAPKEAPFVEEDSEFEDVSSEEEPVDSLTIEDEVQSADVIEKQETKKEAVNLNQQADPDKKLEEELSLDPETPVEAEAETKLELEPEPEVEFETPVEAPVVEVKPSPALQQSPMVQKSAKGGVEYIHHPQAAQGLLAITKEGAYIYKTKEERTYNQTGAFRMGMINPPRISSSNENINFNNMYSSSQQPIVSFDFEWQPFTTYGKLGLQAGFGFLVAYGQGRFVGGSMDGQEAKEEYTFIAVPLNLGVVYRLEWMSRQWFAPYISGGGTYIGVAEIRDDGASPKAVGTPGAYGGGGILFNISALDRETAFTLSSEYGISNLWVSADFKQLQTFSEDLDFSSSILGAGIVVDY</sequence>